<dbReference type="EMBL" id="JJML01000013">
    <property type="protein sequence ID" value="KGF73234.1"/>
    <property type="molecule type" value="Genomic_DNA"/>
</dbReference>
<gene>
    <name evidence="1" type="ORF">DO97_01215</name>
</gene>
<dbReference type="Proteomes" id="UP000030170">
    <property type="component" value="Unassembled WGS sequence"/>
</dbReference>
<accession>A0A098TLP8</accession>
<organism evidence="1 2">
    <name type="scientific">Neosynechococcus sphagnicola sy1</name>
    <dbReference type="NCBI Taxonomy" id="1497020"/>
    <lineage>
        <taxon>Bacteria</taxon>
        <taxon>Bacillati</taxon>
        <taxon>Cyanobacteriota</taxon>
        <taxon>Cyanophyceae</taxon>
        <taxon>Neosynechococcales</taxon>
        <taxon>Neosynechococcaceae</taxon>
        <taxon>Neosynechococcus</taxon>
    </lineage>
</organism>
<evidence type="ECO:0000313" key="1">
    <source>
        <dbReference type="EMBL" id="KGF73234.1"/>
    </source>
</evidence>
<reference evidence="1 2" key="1">
    <citation type="journal article" date="2014" name="Mol. Ecol.">
        <title>Evolution of Synechococcus.</title>
        <authorList>
            <person name="Dvorak P."/>
            <person name="Casamatta D."/>
            <person name="Hasler P."/>
            <person name="Poulickova A."/>
            <person name="Ondrej V."/>
            <person name="Sanges R."/>
        </authorList>
    </citation>
    <scope>NUCLEOTIDE SEQUENCE [LARGE SCALE GENOMIC DNA]</scope>
    <source>
        <strain evidence="1 2">CAUP A 1101</strain>
    </source>
</reference>
<dbReference type="AlphaFoldDB" id="A0A098TLP8"/>
<protein>
    <submittedName>
        <fullName evidence="1">Uncharacterized protein</fullName>
    </submittedName>
</protein>
<sequence length="59" mass="6632">MPQERIYCYRDATDPSTFPRSAFGNLGIGFDYPAFHPSTSLSWRKLQVAVEPSPPGSER</sequence>
<name>A0A098TLP8_9CYAN</name>
<proteinExistence type="predicted"/>
<comment type="caution">
    <text evidence="1">The sequence shown here is derived from an EMBL/GenBank/DDBJ whole genome shotgun (WGS) entry which is preliminary data.</text>
</comment>
<dbReference type="STRING" id="1497020.DO97_01215"/>
<evidence type="ECO:0000313" key="2">
    <source>
        <dbReference type="Proteomes" id="UP000030170"/>
    </source>
</evidence>
<keyword evidence="2" id="KW-1185">Reference proteome</keyword>